<dbReference type="Pfam" id="PF10601">
    <property type="entry name" value="zf-LITAF-like"/>
    <property type="match status" value="1"/>
</dbReference>
<evidence type="ECO:0000256" key="4">
    <source>
        <dbReference type="ARBA" id="ARBA00005975"/>
    </source>
</evidence>
<keyword evidence="8" id="KW-1133">Transmembrane helix</keyword>
<evidence type="ECO:0000256" key="7">
    <source>
        <dbReference type="ARBA" id="ARBA00023136"/>
    </source>
</evidence>
<name>A0A9D3S4E6_ANGAN</name>
<feature type="domain" description="LITAF" evidence="9">
    <location>
        <begin position="62"/>
        <end position="146"/>
    </location>
</feature>
<feature type="transmembrane region" description="Helical" evidence="8">
    <location>
        <begin position="99"/>
        <end position="123"/>
    </location>
</feature>
<evidence type="ECO:0000259" key="9">
    <source>
        <dbReference type="PROSITE" id="PS51837"/>
    </source>
</evidence>
<comment type="caution">
    <text evidence="10">The sequence shown here is derived from an EMBL/GenBank/DDBJ whole genome shotgun (WGS) entry which is preliminary data.</text>
</comment>
<keyword evidence="5" id="KW-0479">Metal-binding</keyword>
<evidence type="ECO:0000256" key="5">
    <source>
        <dbReference type="ARBA" id="ARBA00022723"/>
    </source>
</evidence>
<dbReference type="AlphaFoldDB" id="A0A9D3S4E6"/>
<proteinExistence type="inferred from homology"/>
<dbReference type="SMART" id="SM00714">
    <property type="entry name" value="LITAF"/>
    <property type="match status" value="1"/>
</dbReference>
<dbReference type="GO" id="GO:0098560">
    <property type="term" value="C:cytoplasmic side of late endosome membrane"/>
    <property type="evidence" value="ECO:0007669"/>
    <property type="project" value="TreeGrafter"/>
</dbReference>
<comment type="similarity">
    <text evidence="4">Belongs to the CDIP1/LITAF family.</text>
</comment>
<dbReference type="InterPro" id="IPR037519">
    <property type="entry name" value="LITAF_fam"/>
</dbReference>
<reference evidence="10" key="1">
    <citation type="submission" date="2021-01" db="EMBL/GenBank/DDBJ databases">
        <title>A chromosome-scale assembly of European eel, Anguilla anguilla.</title>
        <authorList>
            <person name="Henkel C."/>
            <person name="Jong-Raadsen S.A."/>
            <person name="Dufour S."/>
            <person name="Weltzien F.-A."/>
            <person name="Palstra A.P."/>
            <person name="Pelster B."/>
            <person name="Spaink H.P."/>
            <person name="Van Den Thillart G.E."/>
            <person name="Jansen H."/>
            <person name="Zahm M."/>
            <person name="Klopp C."/>
            <person name="Cedric C."/>
            <person name="Louis A."/>
            <person name="Berthelot C."/>
            <person name="Parey E."/>
            <person name="Roest Crollius H."/>
            <person name="Montfort J."/>
            <person name="Robinson-Rechavi M."/>
            <person name="Bucao C."/>
            <person name="Bouchez O."/>
            <person name="Gislard M."/>
            <person name="Lluch J."/>
            <person name="Milhes M."/>
            <person name="Lampietro C."/>
            <person name="Lopez Roques C."/>
            <person name="Donnadieu C."/>
            <person name="Braasch I."/>
            <person name="Desvignes T."/>
            <person name="Postlethwait J."/>
            <person name="Bobe J."/>
            <person name="Guiguen Y."/>
            <person name="Dirks R."/>
        </authorList>
    </citation>
    <scope>NUCLEOTIDE SEQUENCE</scope>
    <source>
        <strain evidence="10">Tag_6206</strain>
        <tissue evidence="10">Liver</tissue>
    </source>
</reference>
<dbReference type="InterPro" id="IPR006629">
    <property type="entry name" value="LITAF"/>
</dbReference>
<evidence type="ECO:0000313" key="11">
    <source>
        <dbReference type="Proteomes" id="UP001044222"/>
    </source>
</evidence>
<keyword evidence="6" id="KW-0862">Zinc</keyword>
<comment type="subcellular location">
    <subcellularLocation>
        <location evidence="1">Endosome membrane</location>
        <topology evidence="1">Peripheral membrane protein</topology>
        <orientation evidence="1">Cytoplasmic side</orientation>
    </subcellularLocation>
    <subcellularLocation>
        <location evidence="2">Late endosome membrane</location>
    </subcellularLocation>
    <subcellularLocation>
        <location evidence="3">Lysosome membrane</location>
        <topology evidence="3">Peripheral membrane protein</topology>
        <orientation evidence="3">Cytoplasmic side</orientation>
    </subcellularLocation>
</comment>
<evidence type="ECO:0000256" key="8">
    <source>
        <dbReference type="SAM" id="Phobius"/>
    </source>
</evidence>
<evidence type="ECO:0000256" key="6">
    <source>
        <dbReference type="ARBA" id="ARBA00022833"/>
    </source>
</evidence>
<dbReference type="GO" id="GO:0005634">
    <property type="term" value="C:nucleus"/>
    <property type="evidence" value="ECO:0007669"/>
    <property type="project" value="TreeGrafter"/>
</dbReference>
<keyword evidence="8" id="KW-0812">Transmembrane</keyword>
<organism evidence="10 11">
    <name type="scientific">Anguilla anguilla</name>
    <name type="common">European freshwater eel</name>
    <name type="synonym">Muraena anguilla</name>
    <dbReference type="NCBI Taxonomy" id="7936"/>
    <lineage>
        <taxon>Eukaryota</taxon>
        <taxon>Metazoa</taxon>
        <taxon>Chordata</taxon>
        <taxon>Craniata</taxon>
        <taxon>Vertebrata</taxon>
        <taxon>Euteleostomi</taxon>
        <taxon>Actinopterygii</taxon>
        <taxon>Neopterygii</taxon>
        <taxon>Teleostei</taxon>
        <taxon>Anguilliformes</taxon>
        <taxon>Anguillidae</taxon>
        <taxon>Anguilla</taxon>
    </lineage>
</organism>
<keyword evidence="11" id="KW-1185">Reference proteome</keyword>
<dbReference type="EMBL" id="JAFIRN010000002">
    <property type="protein sequence ID" value="KAG5854460.1"/>
    <property type="molecule type" value="Genomic_DNA"/>
</dbReference>
<dbReference type="Proteomes" id="UP001044222">
    <property type="component" value="Unassembled WGS sequence"/>
</dbReference>
<evidence type="ECO:0000313" key="10">
    <source>
        <dbReference type="EMBL" id="KAG5854460.1"/>
    </source>
</evidence>
<dbReference type="PROSITE" id="PS51837">
    <property type="entry name" value="LITAF"/>
    <property type="match status" value="1"/>
</dbReference>
<evidence type="ECO:0000256" key="2">
    <source>
        <dbReference type="ARBA" id="ARBA00004414"/>
    </source>
</evidence>
<keyword evidence="7 8" id="KW-0472">Membrane</keyword>
<dbReference type="GO" id="GO:0008270">
    <property type="term" value="F:zinc ion binding"/>
    <property type="evidence" value="ECO:0007669"/>
    <property type="project" value="TreeGrafter"/>
</dbReference>
<dbReference type="PANTHER" id="PTHR23292">
    <property type="entry name" value="LIPOPOLYSACCHARIDE-INDUCED TUMOR NECROSIS FACTOR-ALPHA FACTOR"/>
    <property type="match status" value="1"/>
</dbReference>
<dbReference type="PANTHER" id="PTHR23292:SF28">
    <property type="entry name" value="LIPOPOLYSACCHARIDE-INDUCED TUMOR NECROSIS FACTOR-ALPHA FACTOR-LIKE"/>
    <property type="match status" value="1"/>
</dbReference>
<accession>A0A9D3S4E6</accession>
<gene>
    <name evidence="10" type="ORF">ANANG_G00038090</name>
</gene>
<sequence>MSTEGTTAATTSRPPYIKTVGGDVEEVKVYHLHTVFNPPTSATEEDIFKVQAPVPVYRSSPPTYKFVSYETVPGRSPGVTTCTSCQQQVMTNVTHKAGAFAWLMCFVFIFCGLFFGCCLIPFFAKRFKDVYHSCPRCNRILHVERSSCC</sequence>
<protein>
    <recommendedName>
        <fullName evidence="9">LITAF domain-containing protein</fullName>
    </recommendedName>
</protein>
<evidence type="ECO:0000256" key="1">
    <source>
        <dbReference type="ARBA" id="ARBA00004125"/>
    </source>
</evidence>
<dbReference type="GO" id="GO:0098574">
    <property type="term" value="C:cytoplasmic side of lysosomal membrane"/>
    <property type="evidence" value="ECO:0007669"/>
    <property type="project" value="TreeGrafter"/>
</dbReference>
<evidence type="ECO:0000256" key="3">
    <source>
        <dbReference type="ARBA" id="ARBA00004630"/>
    </source>
</evidence>